<name>A0A143BFJ1_9BACT</name>
<dbReference type="InterPro" id="IPR034660">
    <property type="entry name" value="DinB/YfiT-like"/>
</dbReference>
<reference evidence="1 2" key="2">
    <citation type="journal article" date="2016" name="Environ. Microbiol. Rep.">
        <title>Metagenomic evidence for the presence of phototrophic Gemmatimonadetes bacteria in diverse environments.</title>
        <authorList>
            <person name="Zeng Y."/>
            <person name="Baumbach J."/>
            <person name="Barbosa E.G."/>
            <person name="Azevedo V."/>
            <person name="Zhang C."/>
            <person name="Koblizek M."/>
        </authorList>
    </citation>
    <scope>NUCLEOTIDE SEQUENCE [LARGE SCALE GENOMIC DNA]</scope>
    <source>
        <strain evidence="1 2">AP64</strain>
    </source>
</reference>
<evidence type="ECO:0000313" key="2">
    <source>
        <dbReference type="Proteomes" id="UP000076404"/>
    </source>
</evidence>
<dbReference type="eggNOG" id="ENOG503258A">
    <property type="taxonomic scope" value="Bacteria"/>
</dbReference>
<dbReference type="SUPFAM" id="SSF109854">
    <property type="entry name" value="DinB/YfiT-like putative metalloenzymes"/>
    <property type="match status" value="1"/>
</dbReference>
<keyword evidence="2" id="KW-1185">Reference proteome</keyword>
<dbReference type="AlphaFoldDB" id="A0A143BFJ1"/>
<dbReference type="RefSeq" id="WP_026849046.1">
    <property type="nucleotide sequence ID" value="NZ_CP011454.1"/>
</dbReference>
<dbReference type="KEGG" id="gph:GEMMAAP_00815"/>
<dbReference type="OrthoDB" id="1551254at2"/>
<dbReference type="Proteomes" id="UP000076404">
    <property type="component" value="Chromosome"/>
</dbReference>
<protein>
    <recommendedName>
        <fullName evidence="3">DinB-like domain-containing protein</fullName>
    </recommendedName>
</protein>
<evidence type="ECO:0008006" key="3">
    <source>
        <dbReference type="Google" id="ProtNLM"/>
    </source>
</evidence>
<reference evidence="1 2" key="1">
    <citation type="journal article" date="2014" name="Proc. Natl. Acad. Sci. U.S.A.">
        <title>Functional type 2 photosynthetic reaction centers found in the rare bacterial phylum Gemmatimonadetes.</title>
        <authorList>
            <person name="Zeng Y."/>
            <person name="Feng F."/>
            <person name="Medova H."/>
            <person name="Dean J."/>
            <person name="Koblizek M."/>
        </authorList>
    </citation>
    <scope>NUCLEOTIDE SEQUENCE [LARGE SCALE GENOMIC DNA]</scope>
    <source>
        <strain evidence="1 2">AP64</strain>
    </source>
</reference>
<dbReference type="EMBL" id="CP011454">
    <property type="protein sequence ID" value="AMW03778.1"/>
    <property type="molecule type" value="Genomic_DNA"/>
</dbReference>
<proteinExistence type="predicted"/>
<evidence type="ECO:0000313" key="1">
    <source>
        <dbReference type="EMBL" id="AMW03778.1"/>
    </source>
</evidence>
<gene>
    <name evidence="1" type="ORF">GEMMAAP_00815</name>
</gene>
<organism evidence="1 2">
    <name type="scientific">Gemmatimonas phototrophica</name>
    <dbReference type="NCBI Taxonomy" id="1379270"/>
    <lineage>
        <taxon>Bacteria</taxon>
        <taxon>Pseudomonadati</taxon>
        <taxon>Gemmatimonadota</taxon>
        <taxon>Gemmatimonadia</taxon>
        <taxon>Gemmatimonadales</taxon>
        <taxon>Gemmatimonadaceae</taxon>
        <taxon>Gemmatimonas</taxon>
    </lineage>
</organism>
<sequence>MVFSKDELIGALSHEVNVLRHLITKIDADAVDFRATPKQRSNIELVRYLMVQGPALTTAIKTGVFDGAAWGAAQGAADQLDLAGLDAVLATHPAWFAEQIGAMSDDDMRGTIQLFGGPMSRGAHFVTMLLANYAAYRTQLFCSLKLCGREELNTSNLWRGADSAPSA</sequence>
<accession>A0A143BFJ1</accession>
<dbReference type="Gene3D" id="1.20.120.450">
    <property type="entry name" value="dinb family like domain"/>
    <property type="match status" value="1"/>
</dbReference>